<dbReference type="InterPro" id="IPR035952">
    <property type="entry name" value="Rhomboid-like_sf"/>
</dbReference>
<protein>
    <submittedName>
        <fullName evidence="10">GlpG protein</fullName>
    </submittedName>
</protein>
<evidence type="ECO:0000256" key="5">
    <source>
        <dbReference type="ARBA" id="ARBA00022989"/>
    </source>
</evidence>
<organism evidence="10 11">
    <name type="scientific">Planctomicrobium piriforme</name>
    <dbReference type="NCBI Taxonomy" id="1576369"/>
    <lineage>
        <taxon>Bacteria</taxon>
        <taxon>Pseudomonadati</taxon>
        <taxon>Planctomycetota</taxon>
        <taxon>Planctomycetia</taxon>
        <taxon>Planctomycetales</taxon>
        <taxon>Planctomycetaceae</taxon>
        <taxon>Planctomicrobium</taxon>
    </lineage>
</organism>
<dbReference type="AlphaFoldDB" id="A0A1I3JA23"/>
<name>A0A1I3JA23_9PLAN</name>
<dbReference type="PANTHER" id="PTHR43731:SF14">
    <property type="entry name" value="PRESENILIN-ASSOCIATED RHOMBOID-LIKE PROTEIN, MITOCHONDRIAL"/>
    <property type="match status" value="1"/>
</dbReference>
<comment type="subcellular location">
    <subcellularLocation>
        <location evidence="1">Membrane</location>
        <topology evidence="1">Multi-pass membrane protein</topology>
    </subcellularLocation>
</comment>
<dbReference type="Gene3D" id="1.20.1540.10">
    <property type="entry name" value="Rhomboid-like"/>
    <property type="match status" value="1"/>
</dbReference>
<dbReference type="GO" id="GO:0016020">
    <property type="term" value="C:membrane"/>
    <property type="evidence" value="ECO:0007669"/>
    <property type="project" value="UniProtKB-SubCell"/>
</dbReference>
<dbReference type="STRING" id="1576369.SAMN05421753_110105"/>
<evidence type="ECO:0000256" key="1">
    <source>
        <dbReference type="ARBA" id="ARBA00004141"/>
    </source>
</evidence>
<dbReference type="PANTHER" id="PTHR43731">
    <property type="entry name" value="RHOMBOID PROTEASE"/>
    <property type="match status" value="1"/>
</dbReference>
<evidence type="ECO:0000259" key="9">
    <source>
        <dbReference type="Pfam" id="PF12122"/>
    </source>
</evidence>
<dbReference type="Gene3D" id="3.30.70.2350">
    <property type="match status" value="1"/>
</dbReference>
<keyword evidence="6 7" id="KW-0472">Membrane</keyword>
<dbReference type="Proteomes" id="UP000199518">
    <property type="component" value="Unassembled WGS sequence"/>
</dbReference>
<dbReference type="InterPro" id="IPR050925">
    <property type="entry name" value="Rhomboid_protease_S54"/>
</dbReference>
<feature type="transmembrane region" description="Helical" evidence="7">
    <location>
        <begin position="178"/>
        <end position="196"/>
    </location>
</feature>
<dbReference type="InterPro" id="IPR022732">
    <property type="entry name" value="Peptidase_S54_GlpG_N"/>
</dbReference>
<dbReference type="OrthoDB" id="9813074at2"/>
<evidence type="ECO:0000313" key="11">
    <source>
        <dbReference type="Proteomes" id="UP000199518"/>
    </source>
</evidence>
<feature type="domain" description="Peptidase S54 rhomboid" evidence="8">
    <location>
        <begin position="137"/>
        <end position="270"/>
    </location>
</feature>
<evidence type="ECO:0000256" key="3">
    <source>
        <dbReference type="ARBA" id="ARBA00022692"/>
    </source>
</evidence>
<keyword evidence="11" id="KW-1185">Reference proteome</keyword>
<dbReference type="Pfam" id="PF12122">
    <property type="entry name" value="Rhomboid_N"/>
    <property type="match status" value="1"/>
</dbReference>
<keyword evidence="5 7" id="KW-1133">Transmembrane helix</keyword>
<evidence type="ECO:0000259" key="8">
    <source>
        <dbReference type="Pfam" id="PF01694"/>
    </source>
</evidence>
<keyword evidence="4" id="KW-0378">Hydrolase</keyword>
<evidence type="ECO:0000256" key="2">
    <source>
        <dbReference type="ARBA" id="ARBA00009045"/>
    </source>
</evidence>
<dbReference type="Pfam" id="PF01694">
    <property type="entry name" value="Rhomboid"/>
    <property type="match status" value="1"/>
</dbReference>
<feature type="transmembrane region" description="Helical" evidence="7">
    <location>
        <begin position="202"/>
        <end position="222"/>
    </location>
</feature>
<proteinExistence type="inferred from homology"/>
<accession>A0A1I3JA23</accession>
<dbReference type="InterPro" id="IPR022764">
    <property type="entry name" value="Peptidase_S54_rhomboid_dom"/>
</dbReference>
<feature type="transmembrane region" description="Helical" evidence="7">
    <location>
        <begin position="234"/>
        <end position="252"/>
    </location>
</feature>
<evidence type="ECO:0000256" key="6">
    <source>
        <dbReference type="ARBA" id="ARBA00023136"/>
    </source>
</evidence>
<dbReference type="GO" id="GO:0004252">
    <property type="term" value="F:serine-type endopeptidase activity"/>
    <property type="evidence" value="ECO:0007669"/>
    <property type="project" value="InterPro"/>
</dbReference>
<evidence type="ECO:0000313" key="10">
    <source>
        <dbReference type="EMBL" id="SFI56966.1"/>
    </source>
</evidence>
<dbReference type="InterPro" id="IPR038236">
    <property type="entry name" value="GlpG_N_sf"/>
</dbReference>
<sequence>MRRIGTLPTPPLAERFHRYLAHRGIKNRMDVDSGKCEIWVIEESQVQVARDELAAFVANPESKAFDAPLPVPISNPDAPKPPRIKLPRGSQTLWITSFITLLCVALTVAANYGNNPEVTSWLLMTTPGTNGLQQVAQGQVWRLISPIFLHSSNIHLGFNIYMFWILGGMIERNRGSVFLLLLILTIAVLSDLAQFYARGPAFGGLSGVVYGLFGFIWLRSMLLPDDGFFMPQQVVTQMIFWAVLCVLLDDLLPVANAAHFGGLAAGMVWGGLPRFWRD</sequence>
<feature type="transmembrane region" description="Helical" evidence="7">
    <location>
        <begin position="93"/>
        <end position="113"/>
    </location>
</feature>
<comment type="similarity">
    <text evidence="2">Belongs to the peptidase S54 family.</text>
</comment>
<evidence type="ECO:0000256" key="7">
    <source>
        <dbReference type="SAM" id="Phobius"/>
    </source>
</evidence>
<feature type="domain" description="Peptidase S54 GlpG peptidase N-terminal" evidence="9">
    <location>
        <begin position="1"/>
        <end position="64"/>
    </location>
</feature>
<reference evidence="11" key="1">
    <citation type="submission" date="2016-10" db="EMBL/GenBank/DDBJ databases">
        <authorList>
            <person name="Varghese N."/>
            <person name="Submissions S."/>
        </authorList>
    </citation>
    <scope>NUCLEOTIDE SEQUENCE [LARGE SCALE GENOMIC DNA]</scope>
    <source>
        <strain evidence="11">DSM 26348</strain>
    </source>
</reference>
<keyword evidence="3 7" id="KW-0812">Transmembrane</keyword>
<feature type="transmembrane region" description="Helical" evidence="7">
    <location>
        <begin position="147"/>
        <end position="166"/>
    </location>
</feature>
<gene>
    <name evidence="10" type="ORF">SAMN05421753_110105</name>
</gene>
<evidence type="ECO:0000256" key="4">
    <source>
        <dbReference type="ARBA" id="ARBA00022801"/>
    </source>
</evidence>
<dbReference type="SUPFAM" id="SSF144091">
    <property type="entry name" value="Rhomboid-like"/>
    <property type="match status" value="1"/>
</dbReference>
<dbReference type="EMBL" id="FOQD01000010">
    <property type="protein sequence ID" value="SFI56966.1"/>
    <property type="molecule type" value="Genomic_DNA"/>
</dbReference>
<dbReference type="RefSeq" id="WP_092051188.1">
    <property type="nucleotide sequence ID" value="NZ_FOQD01000010.1"/>
</dbReference>